<dbReference type="GO" id="GO:0051453">
    <property type="term" value="P:regulation of intracellular pH"/>
    <property type="evidence" value="ECO:0007669"/>
    <property type="project" value="TreeGrafter"/>
</dbReference>
<keyword evidence="9" id="KW-0050">Antiport</keyword>
<feature type="transmembrane region" description="Helical" evidence="10">
    <location>
        <begin position="133"/>
        <end position="150"/>
    </location>
</feature>
<dbReference type="Gene3D" id="6.10.140.1330">
    <property type="match status" value="1"/>
</dbReference>
<feature type="transmembrane region" description="Helical" evidence="10">
    <location>
        <begin position="162"/>
        <end position="180"/>
    </location>
</feature>
<dbReference type="WBParaSite" id="ALUE_0000906701-mRNA-1">
    <property type="protein sequence ID" value="ALUE_0000906701-mRNA-1"/>
    <property type="gene ID" value="ALUE_0000906701"/>
</dbReference>
<dbReference type="InterPro" id="IPR018422">
    <property type="entry name" value="Cation/H_exchanger_CPA1"/>
</dbReference>
<keyword evidence="8 9" id="KW-0739">Sodium transport</keyword>
<keyword evidence="7 10" id="KW-0472">Membrane</keyword>
<evidence type="ECO:0000256" key="3">
    <source>
        <dbReference type="ARBA" id="ARBA00022692"/>
    </source>
</evidence>
<dbReference type="PANTHER" id="PTHR10110">
    <property type="entry name" value="SODIUM/HYDROGEN EXCHANGER"/>
    <property type="match status" value="1"/>
</dbReference>
<dbReference type="GO" id="GO:0098719">
    <property type="term" value="P:sodium ion import across plasma membrane"/>
    <property type="evidence" value="ECO:0007669"/>
    <property type="project" value="TreeGrafter"/>
</dbReference>
<dbReference type="NCBIfam" id="TIGR00840">
    <property type="entry name" value="b_cpa1"/>
    <property type="match status" value="1"/>
</dbReference>
<keyword evidence="3 9" id="KW-0812">Transmembrane</keyword>
<feature type="transmembrane region" description="Helical" evidence="10">
    <location>
        <begin position="483"/>
        <end position="506"/>
    </location>
</feature>
<keyword evidence="4 10" id="KW-1133">Transmembrane helix</keyword>
<feature type="transmembrane region" description="Helical" evidence="10">
    <location>
        <begin position="257"/>
        <end position="279"/>
    </location>
</feature>
<reference evidence="13" key="1">
    <citation type="submission" date="2023-03" db="UniProtKB">
        <authorList>
            <consortium name="WormBaseParasite"/>
        </authorList>
    </citation>
    <scope>IDENTIFICATION</scope>
</reference>
<name>A0A9J2PGP3_ASCLU</name>
<evidence type="ECO:0000256" key="6">
    <source>
        <dbReference type="ARBA" id="ARBA00023065"/>
    </source>
</evidence>
<dbReference type="GO" id="GO:0015386">
    <property type="term" value="F:potassium:proton antiporter activity"/>
    <property type="evidence" value="ECO:0007669"/>
    <property type="project" value="TreeGrafter"/>
</dbReference>
<dbReference type="GO" id="GO:0015385">
    <property type="term" value="F:sodium:proton antiporter activity"/>
    <property type="evidence" value="ECO:0007669"/>
    <property type="project" value="InterPro"/>
</dbReference>
<evidence type="ECO:0000256" key="8">
    <source>
        <dbReference type="ARBA" id="ARBA00023201"/>
    </source>
</evidence>
<evidence type="ECO:0000256" key="1">
    <source>
        <dbReference type="ARBA" id="ARBA00004141"/>
    </source>
</evidence>
<evidence type="ECO:0000259" key="11">
    <source>
        <dbReference type="Pfam" id="PF00999"/>
    </source>
</evidence>
<proteinExistence type="inferred from homology"/>
<keyword evidence="2 9" id="KW-0813">Transport</keyword>
<feature type="transmembrane region" description="Helical" evidence="10">
    <location>
        <begin position="336"/>
        <end position="364"/>
    </location>
</feature>
<evidence type="ECO:0000313" key="13">
    <source>
        <dbReference type="WBParaSite" id="ALUE_0000906701-mRNA-1"/>
    </source>
</evidence>
<keyword evidence="5" id="KW-0915">Sodium</keyword>
<feature type="domain" description="Cation/H+ exchanger transmembrane" evidence="11">
    <location>
        <begin position="119"/>
        <end position="507"/>
    </location>
</feature>
<dbReference type="InterPro" id="IPR006153">
    <property type="entry name" value="Cation/H_exchanger_TM"/>
</dbReference>
<feature type="transmembrane region" description="Helical" evidence="10">
    <location>
        <begin position="192"/>
        <end position="214"/>
    </location>
</feature>
<evidence type="ECO:0000313" key="12">
    <source>
        <dbReference type="Proteomes" id="UP000036681"/>
    </source>
</evidence>
<evidence type="ECO:0000256" key="5">
    <source>
        <dbReference type="ARBA" id="ARBA00023053"/>
    </source>
</evidence>
<keyword evidence="6 9" id="KW-0406">Ion transport</keyword>
<feature type="transmembrane region" description="Helical" evidence="10">
    <location>
        <begin position="417"/>
        <end position="439"/>
    </location>
</feature>
<keyword evidence="12" id="KW-1185">Reference proteome</keyword>
<dbReference type="PRINTS" id="PR01084">
    <property type="entry name" value="NAHEXCHNGR"/>
</dbReference>
<evidence type="ECO:0000256" key="4">
    <source>
        <dbReference type="ARBA" id="ARBA00022989"/>
    </source>
</evidence>
<comment type="similarity">
    <text evidence="9">Belongs to the monovalent cation:proton antiporter 1 (CPA1) transporter (TC 2.A.36) family.</text>
</comment>
<dbReference type="Pfam" id="PF00999">
    <property type="entry name" value="Na_H_Exchanger"/>
    <property type="match status" value="1"/>
</dbReference>
<sequence>MLRLLSLRKRLDVFSQLNWLLEMDAKNCAVVILVILHLHWSLAAETREEIWKEFSGGATPEKQNPTRFQIVSNNWEEVEKPYTIAVWLLLASIAKIGFFWYKPQAYGFVTGQSHGLISVFHISKKISDVFPDSSLLIIVGLVLGVGLKLYHVDDSLFTLESTVFFLYLLPPIIFDAGYFMPNRALFENFGSVISFAVIGTIWNTFAIGTSLYALGEYGIFSVQFSIFEIFLFSALISAVDPVAVIAVFEEIHVNELLFITVFGEALFNDGITVVLYQMFKKFTLIGADKLITIDYIAGGVSFFVIGLGGAAIGLVYAIIVSFITKYTEKVKVLNPIFIFVIPYLAYLTAEMFGLSSIMAIVACGMAMKQYVKGNISHTAIASVKYFTKMLAQACETVIFMFLGLSTISSHHHWDLPFIALTLVFCMVYRSVGVIVQCAILNRFRKRQFSIVDQFVMAYGGLRGAIAFGLVVSMPEQIQAKSMFTTACIAVIYFTVFLQGMTIRPLVNYLKIEREDQEGPTMIQSVYMRYFDYTMAGVEDIAGQKGHNSVRDTYYFDYTMAGVEDIAGQKGHNSVRDTFERLNATILRPLLMRNEKRRCFDASKIVRAYTKITLKEAMEVAKGGKRFTNSDGTPKRTRSAIERATRTAYDNASYQSDEGATTSLGRREAALKNELNKYMSSEENTEALYLMFSQLLDRKLREINASPRVDDDGSDIEDDYMQEIIGPVVSASTTNIPEQGRQKARIESRSLANVHSVDLEMGRRRPVLRSHSVGHVTKTIV</sequence>
<dbReference type="AlphaFoldDB" id="A0A9J2PGP3"/>
<dbReference type="GO" id="GO:0005886">
    <property type="term" value="C:plasma membrane"/>
    <property type="evidence" value="ECO:0007669"/>
    <property type="project" value="TreeGrafter"/>
</dbReference>
<organism evidence="12 13">
    <name type="scientific">Ascaris lumbricoides</name>
    <name type="common">Giant roundworm</name>
    <dbReference type="NCBI Taxonomy" id="6252"/>
    <lineage>
        <taxon>Eukaryota</taxon>
        <taxon>Metazoa</taxon>
        <taxon>Ecdysozoa</taxon>
        <taxon>Nematoda</taxon>
        <taxon>Chromadorea</taxon>
        <taxon>Rhabditida</taxon>
        <taxon>Spirurina</taxon>
        <taxon>Ascaridomorpha</taxon>
        <taxon>Ascaridoidea</taxon>
        <taxon>Ascarididae</taxon>
        <taxon>Ascaris</taxon>
    </lineage>
</organism>
<evidence type="ECO:0000256" key="9">
    <source>
        <dbReference type="RuleBase" id="RU003722"/>
    </source>
</evidence>
<accession>A0A9J2PGP3</accession>
<feature type="transmembrane region" description="Helical" evidence="10">
    <location>
        <begin position="226"/>
        <end position="245"/>
    </location>
</feature>
<dbReference type="InterPro" id="IPR004709">
    <property type="entry name" value="NaH_exchanger"/>
</dbReference>
<dbReference type="PANTHER" id="PTHR10110:SF98">
    <property type="entry name" value="SODIUM_HYDROGEN EXCHANGER"/>
    <property type="match status" value="1"/>
</dbReference>
<evidence type="ECO:0000256" key="10">
    <source>
        <dbReference type="SAM" id="Phobius"/>
    </source>
</evidence>
<feature type="transmembrane region" description="Helical" evidence="10">
    <location>
        <begin position="300"/>
        <end position="324"/>
    </location>
</feature>
<feature type="transmembrane region" description="Helical" evidence="10">
    <location>
        <begin position="385"/>
        <end position="405"/>
    </location>
</feature>
<comment type="subcellular location">
    <subcellularLocation>
        <location evidence="1">Membrane</location>
        <topology evidence="1">Multi-pass membrane protein</topology>
    </subcellularLocation>
</comment>
<dbReference type="Proteomes" id="UP000036681">
    <property type="component" value="Unplaced"/>
</dbReference>
<evidence type="ECO:0000256" key="7">
    <source>
        <dbReference type="ARBA" id="ARBA00023136"/>
    </source>
</evidence>
<protein>
    <recommendedName>
        <fullName evidence="9">Sodium/hydrogen exchanger</fullName>
    </recommendedName>
</protein>
<evidence type="ECO:0000256" key="2">
    <source>
        <dbReference type="ARBA" id="ARBA00022448"/>
    </source>
</evidence>
<feature type="transmembrane region" description="Helical" evidence="10">
    <location>
        <begin position="82"/>
        <end position="101"/>
    </location>
</feature>